<dbReference type="InterPro" id="IPR012164">
    <property type="entry name" value="Rpa12/Rpb9/Rpc10/TFS"/>
</dbReference>
<comment type="similarity">
    <text evidence="7">Belongs to the archaeal rpoM/eukaryotic RPA12/RPB9/RPC11 RNA polymerase family.</text>
</comment>
<dbReference type="GO" id="GO:0006386">
    <property type="term" value="P:termination of RNA polymerase III transcription"/>
    <property type="evidence" value="ECO:0007669"/>
    <property type="project" value="TreeGrafter"/>
</dbReference>
<feature type="binding site" evidence="8">
    <location>
        <position position="4"/>
    </location>
    <ligand>
        <name>Zn(2+)</name>
        <dbReference type="ChEBI" id="CHEBI:29105"/>
        <label>1</label>
    </ligand>
</feature>
<evidence type="ECO:0000313" key="13">
    <source>
        <dbReference type="Proteomes" id="UP000292282"/>
    </source>
</evidence>
<dbReference type="GO" id="GO:0003676">
    <property type="term" value="F:nucleic acid binding"/>
    <property type="evidence" value="ECO:0007669"/>
    <property type="project" value="InterPro"/>
</dbReference>
<keyword evidence="5 8" id="KW-0862">Zinc</keyword>
<dbReference type="GO" id="GO:0003899">
    <property type="term" value="F:DNA-directed RNA polymerase activity"/>
    <property type="evidence" value="ECO:0007669"/>
    <property type="project" value="InterPro"/>
</dbReference>
<feature type="binding site" evidence="8">
    <location>
        <position position="71"/>
    </location>
    <ligand>
        <name>Zn(2+)</name>
        <dbReference type="ChEBI" id="CHEBI:29105"/>
        <label>2</label>
    </ligand>
</feature>
<name>A0A4Q9KXT7_9MICR</name>
<evidence type="ECO:0000313" key="14">
    <source>
        <dbReference type="Proteomes" id="UP000292362"/>
    </source>
</evidence>
<evidence type="ECO:0000256" key="3">
    <source>
        <dbReference type="ARBA" id="ARBA00022723"/>
    </source>
</evidence>
<evidence type="ECO:0000256" key="7">
    <source>
        <dbReference type="PIRNR" id="PIRNR005586"/>
    </source>
</evidence>
<keyword evidence="6 7" id="KW-0539">Nucleus</keyword>
<feature type="binding site" evidence="8">
    <location>
        <position position="27"/>
    </location>
    <ligand>
        <name>Zn(2+)</name>
        <dbReference type="ChEBI" id="CHEBI:29105"/>
        <label>1</label>
    </ligand>
</feature>
<proteinExistence type="inferred from homology"/>
<protein>
    <recommendedName>
        <fullName evidence="7">DNA-directed RNA polymerase subunit</fullName>
    </recommendedName>
</protein>
<dbReference type="InterPro" id="IPR001222">
    <property type="entry name" value="Znf_TFIIS"/>
</dbReference>
<feature type="binding site" evidence="8">
    <location>
        <position position="96"/>
    </location>
    <ligand>
        <name>Zn(2+)</name>
        <dbReference type="ChEBI" id="CHEBI:29105"/>
        <label>2</label>
    </ligand>
</feature>
<comment type="subcellular location">
    <subcellularLocation>
        <location evidence="1 7">Nucleus</location>
    </subcellularLocation>
</comment>
<evidence type="ECO:0000256" key="6">
    <source>
        <dbReference type="ARBA" id="ARBA00023242"/>
    </source>
</evidence>
<dbReference type="PANTHER" id="PTHR11239">
    <property type="entry name" value="DNA-DIRECTED RNA POLYMERASE"/>
    <property type="match status" value="1"/>
</dbReference>
<dbReference type="GO" id="GO:0003746">
    <property type="term" value="F:translation elongation factor activity"/>
    <property type="evidence" value="ECO:0007669"/>
    <property type="project" value="UniProtKB-KW"/>
</dbReference>
<comment type="caution">
    <text evidence="11">The sequence shown here is derived from an EMBL/GenBank/DDBJ whole genome shotgun (WGS) entry which is preliminary data.</text>
</comment>
<evidence type="ECO:0000256" key="8">
    <source>
        <dbReference type="PIRSR" id="PIRSR005586-1"/>
    </source>
</evidence>
<feature type="binding site" evidence="8">
    <location>
        <position position="99"/>
    </location>
    <ligand>
        <name>Zn(2+)</name>
        <dbReference type="ChEBI" id="CHEBI:29105"/>
        <label>2</label>
    </ligand>
</feature>
<keyword evidence="4 9" id="KW-0863">Zinc-finger</keyword>
<feature type="zinc finger region" description="C4-type" evidence="9">
    <location>
        <begin position="4"/>
        <end position="27"/>
    </location>
</feature>
<keyword evidence="13" id="KW-1185">Reference proteome</keyword>
<dbReference type="EMBL" id="PITK01002637">
    <property type="protein sequence ID" value="TBU06132.1"/>
    <property type="molecule type" value="Genomic_DNA"/>
</dbReference>
<keyword evidence="3 8" id="KW-0479">Metal-binding</keyword>
<feature type="binding site" evidence="8">
    <location>
        <position position="68"/>
    </location>
    <ligand>
        <name>Zn(2+)</name>
        <dbReference type="ChEBI" id="CHEBI:29105"/>
        <label>2</label>
    </ligand>
</feature>
<dbReference type="Pfam" id="PF01096">
    <property type="entry name" value="Zn_ribbon_TFIIS"/>
    <property type="match status" value="1"/>
</dbReference>
<evidence type="ECO:0000256" key="1">
    <source>
        <dbReference type="ARBA" id="ARBA00004123"/>
    </source>
</evidence>
<dbReference type="VEuPathDB" id="MicrosporidiaDB:CWI37_1220p0010"/>
<dbReference type="SUPFAM" id="SSF57783">
    <property type="entry name" value="Zinc beta-ribbon"/>
    <property type="match status" value="1"/>
</dbReference>
<dbReference type="PANTHER" id="PTHR11239:SF12">
    <property type="entry name" value="DNA-DIRECTED RNA POLYMERASE III SUBUNIT RPC10"/>
    <property type="match status" value="1"/>
</dbReference>
<evidence type="ECO:0000313" key="11">
    <source>
        <dbReference type="EMBL" id="TBT99776.1"/>
    </source>
</evidence>
<comment type="function">
    <text evidence="7">DNA-dependent RNA polymerase catalyzes the transcription of DNA into RNA using the four ribonucleoside triphosphates as substrates.</text>
</comment>
<dbReference type="PROSITE" id="PS51133">
    <property type="entry name" value="ZF_TFIIS_2"/>
    <property type="match status" value="1"/>
</dbReference>
<dbReference type="Proteomes" id="UP000292282">
    <property type="component" value="Unassembled WGS sequence"/>
</dbReference>
<dbReference type="OrthoDB" id="282152at2759"/>
<keyword evidence="12" id="KW-0648">Protein biosynthesis</keyword>
<dbReference type="InterPro" id="IPR034014">
    <property type="entry name" value="Zn_ribbon_RPC11_C"/>
</dbReference>
<evidence type="ECO:0000259" key="10">
    <source>
        <dbReference type="PROSITE" id="PS51133"/>
    </source>
</evidence>
<sequence length="105" mass="12527">MLFCPDCENILTTERIQERLSLICMTCDYRYNIEKPFFKKTNYKTKVIDDVYDENESFKNAATCEKKCNKCDSNSAYFIEMQTRSADEPMTIFYTCVKCKETWKE</sequence>
<evidence type="ECO:0000256" key="5">
    <source>
        <dbReference type="ARBA" id="ARBA00022833"/>
    </source>
</evidence>
<dbReference type="CDD" id="cd10509">
    <property type="entry name" value="Zn-ribbon_RPC11"/>
    <property type="match status" value="1"/>
</dbReference>
<keyword evidence="12" id="KW-0251">Elongation factor</keyword>
<evidence type="ECO:0000256" key="2">
    <source>
        <dbReference type="ARBA" id="ARBA00022478"/>
    </source>
</evidence>
<dbReference type="Proteomes" id="UP000292362">
    <property type="component" value="Unassembled WGS sequence"/>
</dbReference>
<dbReference type="PROSITE" id="PS00466">
    <property type="entry name" value="ZF_TFIIS_1"/>
    <property type="match status" value="1"/>
</dbReference>
<feature type="binding site" evidence="8">
    <location>
        <position position="7"/>
    </location>
    <ligand>
        <name>Zn(2+)</name>
        <dbReference type="ChEBI" id="CHEBI:29105"/>
        <label>1</label>
    </ligand>
</feature>
<feature type="binding site" evidence="8">
    <location>
        <position position="24"/>
    </location>
    <ligand>
        <name>Zn(2+)</name>
        <dbReference type="ChEBI" id="CHEBI:29105"/>
        <label>1</label>
    </ligand>
</feature>
<evidence type="ECO:0000256" key="4">
    <source>
        <dbReference type="ARBA" id="ARBA00022771"/>
    </source>
</evidence>
<organism evidence="11 14">
    <name type="scientific">Hamiltosporidium tvaerminnensis</name>
    <dbReference type="NCBI Taxonomy" id="1176355"/>
    <lineage>
        <taxon>Eukaryota</taxon>
        <taxon>Fungi</taxon>
        <taxon>Fungi incertae sedis</taxon>
        <taxon>Microsporidia</taxon>
        <taxon>Dubosqiidae</taxon>
        <taxon>Hamiltosporidium</taxon>
    </lineage>
</organism>
<dbReference type="Gene3D" id="2.20.25.10">
    <property type="match status" value="1"/>
</dbReference>
<dbReference type="VEuPathDB" id="MicrosporidiaDB:CWI38_2637p0020"/>
<dbReference type="PIRSF" id="PIRSF005586">
    <property type="entry name" value="RNApol_RpoM"/>
    <property type="match status" value="1"/>
</dbReference>
<reference evidence="13 14" key="1">
    <citation type="submission" date="2017-12" db="EMBL/GenBank/DDBJ databases">
        <authorList>
            <person name="Pombert J.-F."/>
            <person name="Haag K.L."/>
            <person name="Ebert D."/>
        </authorList>
    </citation>
    <scope>NUCLEOTIDE SEQUENCE [LARGE SCALE GENOMIC DNA]</scope>
    <source>
        <strain evidence="11">FI-OER-3-3</strain>
        <strain evidence="12">IL-G-3</strain>
    </source>
</reference>
<dbReference type="AlphaFoldDB" id="A0A4Q9KXT7"/>
<evidence type="ECO:0000313" key="12">
    <source>
        <dbReference type="EMBL" id="TBU06132.1"/>
    </source>
</evidence>
<dbReference type="EMBL" id="PITJ01001220">
    <property type="protein sequence ID" value="TBT99776.1"/>
    <property type="molecule type" value="Genomic_DNA"/>
</dbReference>
<keyword evidence="7" id="KW-0804">Transcription</keyword>
<gene>
    <name evidence="11" type="ORF">CWI37_1220p0010</name>
    <name evidence="12" type="ORF">CWI38_2637p0020</name>
</gene>
<feature type="domain" description="TFIIS-type" evidence="10">
    <location>
        <begin position="64"/>
        <end position="104"/>
    </location>
</feature>
<dbReference type="SMART" id="SM00440">
    <property type="entry name" value="ZnF_C2C2"/>
    <property type="match status" value="1"/>
</dbReference>
<evidence type="ECO:0000256" key="9">
    <source>
        <dbReference type="PIRSR" id="PIRSR005586-2"/>
    </source>
</evidence>
<dbReference type="STRING" id="1176355.A0A4Q9KXT7"/>
<keyword evidence="2 7" id="KW-0240">DNA-directed RNA polymerase</keyword>
<accession>A0A4Q9KXT7</accession>
<dbReference type="GO" id="GO:0008270">
    <property type="term" value="F:zinc ion binding"/>
    <property type="evidence" value="ECO:0007669"/>
    <property type="project" value="UniProtKB-KW"/>
</dbReference>
<dbReference type="GO" id="GO:0005666">
    <property type="term" value="C:RNA polymerase III complex"/>
    <property type="evidence" value="ECO:0007669"/>
    <property type="project" value="TreeGrafter"/>
</dbReference>